<evidence type="ECO:0000313" key="2">
    <source>
        <dbReference type="EMBL" id="MBB4940498.1"/>
    </source>
</evidence>
<evidence type="ECO:0000313" key="3">
    <source>
        <dbReference type="Proteomes" id="UP000534286"/>
    </source>
</evidence>
<comment type="caution">
    <text evidence="2">The sequence shown here is derived from an EMBL/GenBank/DDBJ whole genome shotgun (WGS) entry which is preliminary data.</text>
</comment>
<evidence type="ECO:0000256" key="1">
    <source>
        <dbReference type="SAM" id="MobiDB-lite"/>
    </source>
</evidence>
<gene>
    <name evidence="2" type="ORF">FHR32_004875</name>
</gene>
<organism evidence="2 3">
    <name type="scientific">Streptosporangium album</name>
    <dbReference type="NCBI Taxonomy" id="47479"/>
    <lineage>
        <taxon>Bacteria</taxon>
        <taxon>Bacillati</taxon>
        <taxon>Actinomycetota</taxon>
        <taxon>Actinomycetes</taxon>
        <taxon>Streptosporangiales</taxon>
        <taxon>Streptosporangiaceae</taxon>
        <taxon>Streptosporangium</taxon>
    </lineage>
</organism>
<dbReference type="Gene3D" id="3.60.10.10">
    <property type="entry name" value="Endonuclease/exonuclease/phosphatase"/>
    <property type="match status" value="1"/>
</dbReference>
<keyword evidence="3" id="KW-1185">Reference proteome</keyword>
<dbReference type="AlphaFoldDB" id="A0A7W7WB46"/>
<protein>
    <submittedName>
        <fullName evidence="2">Uncharacterized protein</fullName>
    </submittedName>
</protein>
<accession>A0A7W7WB46</accession>
<dbReference type="EMBL" id="JACHJU010000002">
    <property type="protein sequence ID" value="MBB4940498.1"/>
    <property type="molecule type" value="Genomic_DNA"/>
</dbReference>
<dbReference type="Proteomes" id="UP000534286">
    <property type="component" value="Unassembled WGS sequence"/>
</dbReference>
<reference evidence="2 3" key="1">
    <citation type="submission" date="2020-08" db="EMBL/GenBank/DDBJ databases">
        <title>Sequencing the genomes of 1000 actinobacteria strains.</title>
        <authorList>
            <person name="Klenk H.-P."/>
        </authorList>
    </citation>
    <scope>NUCLEOTIDE SEQUENCE [LARGE SCALE GENOMIC DNA]</scope>
    <source>
        <strain evidence="2 3">DSM 43023</strain>
    </source>
</reference>
<dbReference type="InterPro" id="IPR036691">
    <property type="entry name" value="Endo/exonu/phosph_ase_sf"/>
</dbReference>
<proteinExistence type="predicted"/>
<feature type="region of interest" description="Disordered" evidence="1">
    <location>
        <begin position="196"/>
        <end position="219"/>
    </location>
</feature>
<name>A0A7W7WB46_9ACTN</name>
<dbReference type="SUPFAM" id="SSF56219">
    <property type="entry name" value="DNase I-like"/>
    <property type="match status" value="1"/>
</dbReference>
<dbReference type="RefSeq" id="WP_184756711.1">
    <property type="nucleotide sequence ID" value="NZ_BAABEK010000033.1"/>
</dbReference>
<sequence length="247" mass="25764">MDVTPSMKFSSVSELADQVDEARKAVEQGRAALAGGPGAVTYVPVPSVPGSNAFGNTDKATAAGSAHADLQAAADGLAEILIGVLDSDQGRLRKVITAFKELDDEIADRLFADAAKGFDVYSAHVHSHGLHKYDDFVRTGQIDKLHDAMNRGPSLLGADLNIVTNNGDNPKNTSSADAIHDLKEEGYTVYSGAADEDGKVVGTSPSGTRIDHVTGSPGLTMSGQPVLVDGATSDHDGQQVDVEIPNW</sequence>